<name>A0A2M3ZTA7_9DIPT</name>
<reference evidence="2" key="1">
    <citation type="submission" date="2018-01" db="EMBL/GenBank/DDBJ databases">
        <title>An insight into the sialome of Amazonian anophelines.</title>
        <authorList>
            <person name="Ribeiro J.M."/>
            <person name="Scarpassa V."/>
            <person name="Calvo E."/>
        </authorList>
    </citation>
    <scope>NUCLEOTIDE SEQUENCE</scope>
    <source>
        <tissue evidence="2">Salivary glands</tissue>
    </source>
</reference>
<evidence type="ECO:0000256" key="1">
    <source>
        <dbReference type="SAM" id="SignalP"/>
    </source>
</evidence>
<feature type="signal peptide" evidence="1">
    <location>
        <begin position="1"/>
        <end position="28"/>
    </location>
</feature>
<proteinExistence type="predicted"/>
<keyword evidence="1" id="KW-0732">Signal</keyword>
<dbReference type="EMBL" id="GGFM01010847">
    <property type="protein sequence ID" value="MBW31598.1"/>
    <property type="molecule type" value="Transcribed_RNA"/>
</dbReference>
<organism evidence="2">
    <name type="scientific">Anopheles braziliensis</name>
    <dbReference type="NCBI Taxonomy" id="58242"/>
    <lineage>
        <taxon>Eukaryota</taxon>
        <taxon>Metazoa</taxon>
        <taxon>Ecdysozoa</taxon>
        <taxon>Arthropoda</taxon>
        <taxon>Hexapoda</taxon>
        <taxon>Insecta</taxon>
        <taxon>Pterygota</taxon>
        <taxon>Neoptera</taxon>
        <taxon>Endopterygota</taxon>
        <taxon>Diptera</taxon>
        <taxon>Nematocera</taxon>
        <taxon>Culicoidea</taxon>
        <taxon>Culicidae</taxon>
        <taxon>Anophelinae</taxon>
        <taxon>Anopheles</taxon>
    </lineage>
</organism>
<evidence type="ECO:0000313" key="2">
    <source>
        <dbReference type="EMBL" id="MBW31598.1"/>
    </source>
</evidence>
<accession>A0A2M3ZTA7</accession>
<feature type="chain" id="PRO_5014869550" evidence="1">
    <location>
        <begin position="29"/>
        <end position="91"/>
    </location>
</feature>
<dbReference type="AlphaFoldDB" id="A0A2M3ZTA7"/>
<protein>
    <submittedName>
        <fullName evidence="2">Putative secreted peptide</fullName>
    </submittedName>
</protein>
<sequence>MIWLSSSSSSDLSSASLLLLFFTISATSERERRSVATSRNFSAPSLIFSSLRISRRIASLISSSRSGSRCSDTLSGRPYLWLSSYSTGCLM</sequence>